<name>A0A7G9FNZ4_9FIRM</name>
<feature type="transmembrane region" description="Helical" evidence="8">
    <location>
        <begin position="153"/>
        <end position="173"/>
    </location>
</feature>
<dbReference type="InterPro" id="IPR024194">
    <property type="entry name" value="Ac/AlaTfrase_AlgI/DltB"/>
</dbReference>
<dbReference type="InterPro" id="IPR004299">
    <property type="entry name" value="MBOAT_fam"/>
</dbReference>
<dbReference type="AlphaFoldDB" id="A0A7G9FNZ4"/>
<comment type="subcellular location">
    <subcellularLocation>
        <location evidence="1">Cell membrane</location>
        <topology evidence="1">Multi-pass membrane protein</topology>
    </subcellularLocation>
</comment>
<keyword evidence="6 7" id="KW-0472">Membrane</keyword>
<dbReference type="RefSeq" id="WP_249321591.1">
    <property type="nucleotide sequence ID" value="NZ_CP060632.1"/>
</dbReference>
<feature type="transmembrane region" description="Helical" evidence="8">
    <location>
        <begin position="346"/>
        <end position="367"/>
    </location>
</feature>
<dbReference type="InterPro" id="IPR028362">
    <property type="entry name" value="AlgI"/>
</dbReference>
<dbReference type="PANTHER" id="PTHR13285:SF18">
    <property type="entry name" value="PROTEIN-CYSTEINE N-PALMITOYLTRANSFERASE RASP"/>
    <property type="match status" value="1"/>
</dbReference>
<feature type="transmembrane region" description="Helical" evidence="8">
    <location>
        <begin position="7"/>
        <end position="23"/>
    </location>
</feature>
<protein>
    <submittedName>
        <fullName evidence="9">MBOAT family protein</fullName>
    </submittedName>
</protein>
<feature type="transmembrane region" description="Helical" evidence="8">
    <location>
        <begin position="431"/>
        <end position="454"/>
    </location>
</feature>
<dbReference type="GO" id="GO:0005886">
    <property type="term" value="C:plasma membrane"/>
    <property type="evidence" value="ECO:0007669"/>
    <property type="project" value="UniProtKB-SubCell"/>
</dbReference>
<evidence type="ECO:0000256" key="4">
    <source>
        <dbReference type="ARBA" id="ARBA00022692"/>
    </source>
</evidence>
<proteinExistence type="inferred from homology"/>
<evidence type="ECO:0000256" key="1">
    <source>
        <dbReference type="ARBA" id="ARBA00004651"/>
    </source>
</evidence>
<sequence length="507" mass="58364">MAYHESMYFLVFLPVVLIGYQLAPKRVRFGVLLFFSYCFYFLLSHRLIVYLLGATTITYLTGRLVATGEKKRRKTILIVGVWLLLGMLLVMKYSGFFAENVNALFGTINLGLRLPVRRFLLPLGISFYTLSAIGYMADVYWKKIEPEKNIAKLALFLSFFPIIMEGPICMYSDTAETLAKGEDIRSENLIRGYMRIGWGLLKKVVIADRLYVVVQTLFDGYASYHGVMIVVAAVSYTVQLYMEFSGCMDIVIGSAECFGVTLPENFAQPFVSKNASEFWRRWHISLGRWFKTYIFYPVSMSKLTRKWNRFAKKHTSKYIKLMVASAIALFPVWVCNGLWHGANWSYLFYGMYYFVVIMIELMLEPAVKKLCAAWKIAEDAAWWNVLRILKTWVIIFTGELFFRADTLGIGMHMFRSLFHDFSIQKLWDGTLLTLGLGRVEIGIILVSLLIVGVVNHFREQQIDVRGVILQKRLPVRWLVYLALIFVVLIFGAYGPGYQEVDLIYAGF</sequence>
<evidence type="ECO:0000313" key="9">
    <source>
        <dbReference type="EMBL" id="QNM00276.1"/>
    </source>
</evidence>
<accession>A0A7G9FNZ4</accession>
<feature type="transmembrane region" description="Helical" evidence="8">
    <location>
        <begin position="388"/>
        <end position="411"/>
    </location>
</feature>
<evidence type="ECO:0000313" key="10">
    <source>
        <dbReference type="Proteomes" id="UP000515819"/>
    </source>
</evidence>
<feature type="transmembrane region" description="Helical" evidence="8">
    <location>
        <begin position="221"/>
        <end position="242"/>
    </location>
</feature>
<dbReference type="KEGG" id="wcp:H9Q76_03015"/>
<dbReference type="GO" id="GO:0016746">
    <property type="term" value="F:acyltransferase activity"/>
    <property type="evidence" value="ECO:0007669"/>
    <property type="project" value="UniProtKB-KW"/>
</dbReference>
<feature type="transmembrane region" description="Helical" evidence="8">
    <location>
        <begin position="475"/>
        <end position="494"/>
    </location>
</feature>
<organism evidence="9 10">
    <name type="scientific">Wujia chipingensis</name>
    <dbReference type="NCBI Taxonomy" id="2763670"/>
    <lineage>
        <taxon>Bacteria</taxon>
        <taxon>Bacillati</taxon>
        <taxon>Bacillota</taxon>
        <taxon>Clostridia</taxon>
        <taxon>Lachnospirales</taxon>
        <taxon>Lachnospiraceae</taxon>
        <taxon>Wujia</taxon>
    </lineage>
</organism>
<feature type="transmembrane region" description="Helical" evidence="8">
    <location>
        <begin position="119"/>
        <end position="141"/>
    </location>
</feature>
<keyword evidence="4 8" id="KW-0812">Transmembrane</keyword>
<evidence type="ECO:0000256" key="2">
    <source>
        <dbReference type="ARBA" id="ARBA00010323"/>
    </source>
</evidence>
<keyword evidence="5 8" id="KW-1133">Transmembrane helix</keyword>
<evidence type="ECO:0000256" key="6">
    <source>
        <dbReference type="ARBA" id="ARBA00023136"/>
    </source>
</evidence>
<dbReference type="PIRSF" id="PIRSF500217">
    <property type="entry name" value="AlgI"/>
    <property type="match status" value="1"/>
</dbReference>
<dbReference type="Proteomes" id="UP000515819">
    <property type="component" value="Chromosome"/>
</dbReference>
<dbReference type="GO" id="GO:0042121">
    <property type="term" value="P:alginic acid biosynthetic process"/>
    <property type="evidence" value="ECO:0007669"/>
    <property type="project" value="InterPro"/>
</dbReference>
<keyword evidence="7" id="KW-0012">Acyltransferase</keyword>
<evidence type="ECO:0000256" key="5">
    <source>
        <dbReference type="ARBA" id="ARBA00022989"/>
    </source>
</evidence>
<reference evidence="9 10" key="1">
    <citation type="submission" date="2020-08" db="EMBL/GenBank/DDBJ databases">
        <authorList>
            <person name="Liu C."/>
            <person name="Sun Q."/>
        </authorList>
    </citation>
    <scope>NUCLEOTIDE SEQUENCE [LARGE SCALE GENOMIC DNA]</scope>
    <source>
        <strain evidence="9 10">NSJ-4</strain>
    </source>
</reference>
<evidence type="ECO:0000256" key="8">
    <source>
        <dbReference type="SAM" id="Phobius"/>
    </source>
</evidence>
<feature type="transmembrane region" description="Helical" evidence="8">
    <location>
        <begin position="318"/>
        <end position="340"/>
    </location>
</feature>
<feature type="transmembrane region" description="Helical" evidence="8">
    <location>
        <begin position="29"/>
        <end position="54"/>
    </location>
</feature>
<dbReference type="EMBL" id="CP060632">
    <property type="protein sequence ID" value="QNM00276.1"/>
    <property type="molecule type" value="Genomic_DNA"/>
</dbReference>
<keyword evidence="7" id="KW-0808">Transferase</keyword>
<keyword evidence="3 7" id="KW-1003">Cell membrane</keyword>
<evidence type="ECO:0000256" key="7">
    <source>
        <dbReference type="PIRNR" id="PIRNR016636"/>
    </source>
</evidence>
<comment type="similarity">
    <text evidence="2 7">Belongs to the membrane-bound acyltransferase family.</text>
</comment>
<feature type="transmembrane region" description="Helical" evidence="8">
    <location>
        <begin position="75"/>
        <end position="95"/>
    </location>
</feature>
<dbReference type="InterPro" id="IPR051085">
    <property type="entry name" value="MB_O-acyltransferase"/>
</dbReference>
<evidence type="ECO:0000256" key="3">
    <source>
        <dbReference type="ARBA" id="ARBA00022475"/>
    </source>
</evidence>
<dbReference type="PIRSF" id="PIRSF016636">
    <property type="entry name" value="AlgI_DltB"/>
    <property type="match status" value="1"/>
</dbReference>
<dbReference type="Pfam" id="PF03062">
    <property type="entry name" value="MBOAT"/>
    <property type="match status" value="1"/>
</dbReference>
<dbReference type="PANTHER" id="PTHR13285">
    <property type="entry name" value="ACYLTRANSFERASE"/>
    <property type="match status" value="1"/>
</dbReference>
<gene>
    <name evidence="9" type="ORF">H9Q76_03015</name>
</gene>
<keyword evidence="10" id="KW-1185">Reference proteome</keyword>